<sequence length="163" mass="17351">MDATADELAGVVDLFGGLTRTELDRALSEAAFRADGQSVNETALEETIDGALASFALVRSPPTAVTAPSEPTAPLLVAGPTAFPTVPDHAEDVPHILDVERRELDRTALGESARERFADAVEEATESSDEERLSHLLDVSYDLEAWAPLDLAPARRTISGALE</sequence>
<protein>
    <submittedName>
        <fullName evidence="1">Uncharacterized protein</fullName>
    </submittedName>
</protein>
<dbReference type="Pfam" id="PF23421">
    <property type="entry name" value="DUF7109"/>
    <property type="match status" value="1"/>
</dbReference>
<dbReference type="InterPro" id="IPR055533">
    <property type="entry name" value="DUF7109"/>
</dbReference>
<dbReference type="RefSeq" id="WP_006826674.1">
    <property type="nucleotide sequence ID" value="NZ_AOIL01000050.1"/>
</dbReference>
<dbReference type="PATRIC" id="fig|1230458.4.peg.3036"/>
<keyword evidence="2" id="KW-1185">Reference proteome</keyword>
<evidence type="ECO:0000313" key="2">
    <source>
        <dbReference type="Proteomes" id="UP000011648"/>
    </source>
</evidence>
<dbReference type="OrthoDB" id="214610at2157"/>
<dbReference type="AlphaFoldDB" id="L9ZQX2"/>
<reference evidence="1 2" key="1">
    <citation type="journal article" date="2014" name="PLoS Genet.">
        <title>Phylogenetically driven sequencing of extremely halophilic archaea reveals strategies for static and dynamic osmo-response.</title>
        <authorList>
            <person name="Becker E.A."/>
            <person name="Seitzer P.M."/>
            <person name="Tritt A."/>
            <person name="Larsen D."/>
            <person name="Krusor M."/>
            <person name="Yao A.I."/>
            <person name="Wu D."/>
            <person name="Madern D."/>
            <person name="Eisen J.A."/>
            <person name="Darling A.E."/>
            <person name="Facciotti M.T."/>
        </authorList>
    </citation>
    <scope>NUCLEOTIDE SEQUENCE [LARGE SCALE GENOMIC DNA]</scope>
    <source>
        <strain evidence="1 2">DSM 12281</strain>
    </source>
</reference>
<dbReference type="STRING" id="1230458.C484_15018"/>
<organism evidence="1 2">
    <name type="scientific">Natrialba taiwanensis DSM 12281</name>
    <dbReference type="NCBI Taxonomy" id="1230458"/>
    <lineage>
        <taxon>Archaea</taxon>
        <taxon>Methanobacteriati</taxon>
        <taxon>Methanobacteriota</taxon>
        <taxon>Stenosarchaea group</taxon>
        <taxon>Halobacteria</taxon>
        <taxon>Halobacteriales</taxon>
        <taxon>Natrialbaceae</taxon>
        <taxon>Natrialba</taxon>
    </lineage>
</organism>
<accession>L9ZQX2</accession>
<dbReference type="Proteomes" id="UP000011648">
    <property type="component" value="Unassembled WGS sequence"/>
</dbReference>
<name>L9ZQX2_9EURY</name>
<proteinExistence type="predicted"/>
<gene>
    <name evidence="1" type="ORF">C484_15018</name>
</gene>
<comment type="caution">
    <text evidence="1">The sequence shown here is derived from an EMBL/GenBank/DDBJ whole genome shotgun (WGS) entry which is preliminary data.</text>
</comment>
<dbReference type="EMBL" id="AOIL01000050">
    <property type="protein sequence ID" value="ELY88915.1"/>
    <property type="molecule type" value="Genomic_DNA"/>
</dbReference>
<evidence type="ECO:0000313" key="1">
    <source>
        <dbReference type="EMBL" id="ELY88915.1"/>
    </source>
</evidence>